<reference evidence="2" key="1">
    <citation type="submission" date="2020-08" db="EMBL/GenBank/DDBJ databases">
        <title>Multicomponent nature underlies the extraordinary mechanical properties of spider dragline silk.</title>
        <authorList>
            <person name="Kono N."/>
            <person name="Nakamura H."/>
            <person name="Mori M."/>
            <person name="Yoshida Y."/>
            <person name="Ohtoshi R."/>
            <person name="Malay A.D."/>
            <person name="Moran D.A.P."/>
            <person name="Tomita M."/>
            <person name="Numata K."/>
            <person name="Arakawa K."/>
        </authorList>
    </citation>
    <scope>NUCLEOTIDE SEQUENCE</scope>
</reference>
<comment type="caution">
    <text evidence="2">The sequence shown here is derived from an EMBL/GenBank/DDBJ whole genome shotgun (WGS) entry which is preliminary data.</text>
</comment>
<evidence type="ECO:0000313" key="2">
    <source>
        <dbReference type="EMBL" id="GFU21509.1"/>
    </source>
</evidence>
<sequence length="102" mass="11264">MTHDSDSSGLPRILPVEEKKMDSPRETTVAHLQVVLSGSGNSSLINLKRKSFEMPKVALTSLNFSVSMTISSFSGHPYSAVEIARNPEVDIAWRCGIMEREE</sequence>
<feature type="region of interest" description="Disordered" evidence="1">
    <location>
        <begin position="1"/>
        <end position="24"/>
    </location>
</feature>
<dbReference type="AlphaFoldDB" id="A0A8X6UHR8"/>
<proteinExistence type="predicted"/>
<dbReference type="EMBL" id="BMAW01080858">
    <property type="protein sequence ID" value="GFU21509.1"/>
    <property type="molecule type" value="Genomic_DNA"/>
</dbReference>
<gene>
    <name evidence="2" type="ORF">NPIL_392751</name>
</gene>
<protein>
    <submittedName>
        <fullName evidence="2">Uncharacterized protein</fullName>
    </submittedName>
</protein>
<keyword evidence="3" id="KW-1185">Reference proteome</keyword>
<accession>A0A8X6UHR8</accession>
<name>A0A8X6UHR8_NEPPI</name>
<dbReference type="Proteomes" id="UP000887013">
    <property type="component" value="Unassembled WGS sequence"/>
</dbReference>
<feature type="compositionally biased region" description="Basic and acidic residues" evidence="1">
    <location>
        <begin position="15"/>
        <end position="24"/>
    </location>
</feature>
<organism evidence="2 3">
    <name type="scientific">Nephila pilipes</name>
    <name type="common">Giant wood spider</name>
    <name type="synonym">Nephila maculata</name>
    <dbReference type="NCBI Taxonomy" id="299642"/>
    <lineage>
        <taxon>Eukaryota</taxon>
        <taxon>Metazoa</taxon>
        <taxon>Ecdysozoa</taxon>
        <taxon>Arthropoda</taxon>
        <taxon>Chelicerata</taxon>
        <taxon>Arachnida</taxon>
        <taxon>Araneae</taxon>
        <taxon>Araneomorphae</taxon>
        <taxon>Entelegynae</taxon>
        <taxon>Araneoidea</taxon>
        <taxon>Nephilidae</taxon>
        <taxon>Nephila</taxon>
    </lineage>
</organism>
<evidence type="ECO:0000256" key="1">
    <source>
        <dbReference type="SAM" id="MobiDB-lite"/>
    </source>
</evidence>
<evidence type="ECO:0000313" key="3">
    <source>
        <dbReference type="Proteomes" id="UP000887013"/>
    </source>
</evidence>